<dbReference type="EMBL" id="CP002997">
    <property type="protein sequence ID" value="AEM19307.1"/>
    <property type="molecule type" value="Genomic_DNA"/>
</dbReference>
<dbReference type="KEGG" id="bms:BR2000"/>
<evidence type="ECO:0000313" key="2">
    <source>
        <dbReference type="Proteomes" id="UP000007104"/>
    </source>
</evidence>
<gene>
    <name evidence="1" type="ordered locus">BS1330_I1994</name>
</gene>
<dbReference type="HOGENOM" id="CLU_220905_0_0_5"/>
<proteinExistence type="predicted"/>
<accession>A0A0H3G8Z1</accession>
<keyword evidence="2" id="KW-1185">Reference proteome</keyword>
<reference evidence="1 2" key="1">
    <citation type="journal article" date="2011" name="J. Bacteriol.">
        <title>Revised genome sequence of Brucella suis 1330.</title>
        <authorList>
            <person name="Tae H."/>
            <person name="Shallom S."/>
            <person name="Settlage R."/>
            <person name="Preston D."/>
            <person name="Adams L.G."/>
            <person name="Garner H.R."/>
        </authorList>
    </citation>
    <scope>NUCLEOTIDE SEQUENCE [LARGE SCALE GENOMIC DNA]</scope>
    <source>
        <strain evidence="1 2">1330</strain>
    </source>
</reference>
<name>A0A0H3G8Z1_BRUSU</name>
<organism evidence="1 2">
    <name type="scientific">Brucella suis biovar 1 (strain 1330)</name>
    <dbReference type="NCBI Taxonomy" id="204722"/>
    <lineage>
        <taxon>Bacteria</taxon>
        <taxon>Pseudomonadati</taxon>
        <taxon>Pseudomonadota</taxon>
        <taxon>Alphaproteobacteria</taxon>
        <taxon>Hyphomicrobiales</taxon>
        <taxon>Brucellaceae</taxon>
        <taxon>Brucella/Ochrobactrum group</taxon>
        <taxon>Brucella</taxon>
    </lineage>
</organism>
<dbReference type="Proteomes" id="UP000007104">
    <property type="component" value="Chromosome I"/>
</dbReference>
<evidence type="ECO:0000313" key="1">
    <source>
        <dbReference type="EMBL" id="AEM19307.1"/>
    </source>
</evidence>
<dbReference type="KEGG" id="bsi:BS1330_I1994"/>
<dbReference type="AlphaFoldDB" id="A0A0H3G8Z1"/>
<sequence length="33" mass="3612">MQAGYCGNRLRKGGIARYKLLVGRLDSSVERSG</sequence>
<protein>
    <submittedName>
        <fullName evidence="1">Uncharacterized protein</fullName>
    </submittedName>
</protein>